<accession>A4FYZ3</accession>
<feature type="transmembrane region" description="Helical" evidence="1">
    <location>
        <begin position="165"/>
        <end position="184"/>
    </location>
</feature>
<gene>
    <name evidence="2" type="ordered locus">MmarC5_1126</name>
</gene>
<dbReference type="Proteomes" id="UP000000253">
    <property type="component" value="Chromosome"/>
</dbReference>
<dbReference type="EMBL" id="CP000609">
    <property type="protein sequence ID" value="ABO35427.1"/>
    <property type="molecule type" value="Genomic_DNA"/>
</dbReference>
<organism evidence="2 3">
    <name type="scientific">Methanococcus maripaludis (strain C5 / ATCC BAA-1333)</name>
    <dbReference type="NCBI Taxonomy" id="402880"/>
    <lineage>
        <taxon>Archaea</taxon>
        <taxon>Methanobacteriati</taxon>
        <taxon>Methanobacteriota</taxon>
        <taxon>Methanomada group</taxon>
        <taxon>Methanococci</taxon>
        <taxon>Methanococcales</taxon>
        <taxon>Methanococcaceae</taxon>
        <taxon>Methanococcus</taxon>
    </lineage>
</organism>
<keyword evidence="1" id="KW-1133">Transmembrane helix</keyword>
<dbReference type="KEGG" id="mmq:MmarC5_1126"/>
<dbReference type="HOGENOM" id="CLU_1253597_0_0_2"/>
<feature type="transmembrane region" description="Helical" evidence="1">
    <location>
        <begin position="130"/>
        <end position="153"/>
    </location>
</feature>
<feature type="transmembrane region" description="Helical" evidence="1">
    <location>
        <begin position="67"/>
        <end position="86"/>
    </location>
</feature>
<sequence>MNNELIDWLRTEYEFQKKEFKKVMNLINYVYFMTVALLLYIYGLAVFKFGFLVYFTDIFLDSLSKSLIFALWIITMANLFTLYKFIDIKNVYDILESVLSKLNNEYDLAIGEISKIILLKKRCIVYSYHVLHAVACSSTLTIALTLIIINLMYATLPDFLSIDKLGFINYTVITFVNCIGLYDVEWSLKLIDKKPGFWTYVKLTIFQALFIILMVYVIVQ</sequence>
<reference evidence="2 3" key="1">
    <citation type="submission" date="2007-03" db="EMBL/GenBank/DDBJ databases">
        <title>Complete sequence of chromosome of Methanococcus maripaludis C5.</title>
        <authorList>
            <consortium name="US DOE Joint Genome Institute"/>
            <person name="Copeland A."/>
            <person name="Lucas S."/>
            <person name="Lapidus A."/>
            <person name="Barry K."/>
            <person name="Glavina del Rio T."/>
            <person name="Dalin E."/>
            <person name="Tice H."/>
            <person name="Pitluck S."/>
            <person name="Chertkov O."/>
            <person name="Brettin T."/>
            <person name="Bruce D."/>
            <person name="Han C."/>
            <person name="Detter J.C."/>
            <person name="Schmutz J."/>
            <person name="Larimer F."/>
            <person name="Land M."/>
            <person name="Hauser L."/>
            <person name="Kyrpides N."/>
            <person name="Mikhailova N."/>
            <person name="Sieprawska-Lupa M."/>
            <person name="Whitman W.B."/>
            <person name="Richardson P."/>
        </authorList>
    </citation>
    <scope>NUCLEOTIDE SEQUENCE [LARGE SCALE GENOMIC DNA]</scope>
    <source>
        <strain evidence="3">C5 / ATCC BAA-1333</strain>
    </source>
</reference>
<dbReference type="AlphaFoldDB" id="A4FYZ3"/>
<keyword evidence="1" id="KW-0812">Transmembrane</keyword>
<evidence type="ECO:0000256" key="1">
    <source>
        <dbReference type="SAM" id="Phobius"/>
    </source>
</evidence>
<keyword evidence="1" id="KW-0472">Membrane</keyword>
<name>A4FYZ3_METM5</name>
<dbReference type="GeneID" id="4927721"/>
<feature type="transmembrane region" description="Helical" evidence="1">
    <location>
        <begin position="196"/>
        <end position="219"/>
    </location>
</feature>
<protein>
    <submittedName>
        <fullName evidence="2">Uncharacterized protein</fullName>
    </submittedName>
</protein>
<dbReference type="RefSeq" id="WP_011868880.1">
    <property type="nucleotide sequence ID" value="NC_009135.1"/>
</dbReference>
<feature type="transmembrane region" description="Helical" evidence="1">
    <location>
        <begin position="26"/>
        <end position="55"/>
    </location>
</feature>
<evidence type="ECO:0000313" key="3">
    <source>
        <dbReference type="Proteomes" id="UP000000253"/>
    </source>
</evidence>
<proteinExistence type="predicted"/>
<evidence type="ECO:0000313" key="2">
    <source>
        <dbReference type="EMBL" id="ABO35427.1"/>
    </source>
</evidence>